<evidence type="ECO:0000313" key="4">
    <source>
        <dbReference type="Proteomes" id="UP000199771"/>
    </source>
</evidence>
<dbReference type="PROSITE" id="PS51724">
    <property type="entry name" value="SPOR"/>
    <property type="match status" value="1"/>
</dbReference>
<organism evidence="3 4">
    <name type="scientific">Fontimonas thermophila</name>
    <dbReference type="NCBI Taxonomy" id="1076937"/>
    <lineage>
        <taxon>Bacteria</taxon>
        <taxon>Pseudomonadati</taxon>
        <taxon>Pseudomonadota</taxon>
        <taxon>Gammaproteobacteria</taxon>
        <taxon>Nevskiales</taxon>
        <taxon>Nevskiaceae</taxon>
        <taxon>Fontimonas</taxon>
    </lineage>
</organism>
<proteinExistence type="predicted"/>
<dbReference type="EMBL" id="FOOC01000003">
    <property type="protein sequence ID" value="SFF37726.1"/>
    <property type="molecule type" value="Genomic_DNA"/>
</dbReference>
<evidence type="ECO:0000313" key="3">
    <source>
        <dbReference type="EMBL" id="SFF37726.1"/>
    </source>
</evidence>
<dbReference type="PANTHER" id="PTHR38731">
    <property type="entry name" value="LIPL45-RELATED LIPOPROTEIN-RELATED"/>
    <property type="match status" value="1"/>
</dbReference>
<dbReference type="GO" id="GO:0042834">
    <property type="term" value="F:peptidoglycan binding"/>
    <property type="evidence" value="ECO:0007669"/>
    <property type="project" value="InterPro"/>
</dbReference>
<name>A0A1I2IA43_9GAMM</name>
<dbReference type="InterPro" id="IPR036680">
    <property type="entry name" value="SPOR-like_sf"/>
</dbReference>
<dbReference type="SUPFAM" id="SSF110997">
    <property type="entry name" value="Sporulation related repeat"/>
    <property type="match status" value="1"/>
</dbReference>
<dbReference type="Pfam" id="PF05036">
    <property type="entry name" value="SPOR"/>
    <property type="match status" value="1"/>
</dbReference>
<sequence length="367" mass="38344">MHKSFTLLLASVLALGAGRGISATPAGEVLLITGRGTATDPRAGTIRELAKGDAVHAGEIISSSTNSYINLKFVDGGHVLLRPNTRFMIEDYAQAPVGQPPATTTAAAAPPATASPPPSVGGDWSVIVETYATADEAQRIVRRMNARGLKAEAVAVRIRPGTTWHRVYVRELADRTAAEKLISDLKRTGFRKPSIVPGTTTTPTPPAPTVAQPAPTTPPAPETVPVATAPAEPAVSRAYFRLLRGGFRAVSGLIGKSDPQEYRVSTPVATIGIRGTDYLVILCDTACARDPVLSDALPAGSSAENGIVVGVIEGGVFVTSESGKTADVGAGQYLVTLPDGAQIYLPFEPRFLRIDPIPNPLTICAQE</sequence>
<protein>
    <submittedName>
        <fullName evidence="3">Sporulation related domain-containing protein</fullName>
    </submittedName>
</protein>
<dbReference type="STRING" id="1076937.SAMN04488120_10361"/>
<dbReference type="Proteomes" id="UP000199771">
    <property type="component" value="Unassembled WGS sequence"/>
</dbReference>
<feature type="compositionally biased region" description="Low complexity" evidence="1">
    <location>
        <begin position="99"/>
        <end position="112"/>
    </location>
</feature>
<dbReference type="InterPro" id="IPR007730">
    <property type="entry name" value="SPOR-like_dom"/>
</dbReference>
<feature type="domain" description="SPOR" evidence="2">
    <location>
        <begin position="118"/>
        <end position="198"/>
    </location>
</feature>
<feature type="region of interest" description="Disordered" evidence="1">
    <location>
        <begin position="99"/>
        <end position="121"/>
    </location>
</feature>
<evidence type="ECO:0000256" key="1">
    <source>
        <dbReference type="SAM" id="MobiDB-lite"/>
    </source>
</evidence>
<reference evidence="3 4" key="1">
    <citation type="submission" date="2016-10" db="EMBL/GenBank/DDBJ databases">
        <authorList>
            <person name="de Groot N.N."/>
        </authorList>
    </citation>
    <scope>NUCLEOTIDE SEQUENCE [LARGE SCALE GENOMIC DNA]</scope>
    <source>
        <strain evidence="3 4">DSM 23609</strain>
    </source>
</reference>
<dbReference type="OrthoDB" id="7028389at2"/>
<dbReference type="AlphaFoldDB" id="A0A1I2IA43"/>
<gene>
    <name evidence="3" type="ORF">SAMN04488120_10361</name>
</gene>
<keyword evidence="4" id="KW-1185">Reference proteome</keyword>
<evidence type="ECO:0000259" key="2">
    <source>
        <dbReference type="PROSITE" id="PS51724"/>
    </source>
</evidence>
<dbReference type="RefSeq" id="WP_159431065.1">
    <property type="nucleotide sequence ID" value="NZ_FOOC01000003.1"/>
</dbReference>
<dbReference type="Gene3D" id="3.30.70.1070">
    <property type="entry name" value="Sporulation related repeat"/>
    <property type="match status" value="1"/>
</dbReference>
<accession>A0A1I2IA43</accession>
<feature type="region of interest" description="Disordered" evidence="1">
    <location>
        <begin position="192"/>
        <end position="224"/>
    </location>
</feature>